<reference evidence="8 9" key="1">
    <citation type="submission" date="2018-10" db="EMBL/GenBank/DDBJ databases">
        <title>Falsibacillus sp. genome draft.</title>
        <authorList>
            <person name="Shi S."/>
        </authorList>
    </citation>
    <scope>NUCLEOTIDE SEQUENCE [LARGE SCALE GENOMIC DNA]</scope>
    <source>
        <strain evidence="8 9">GY 10110</strain>
    </source>
</reference>
<dbReference type="InterPro" id="IPR015414">
    <property type="entry name" value="TMEM64"/>
</dbReference>
<dbReference type="OrthoDB" id="2451090at2"/>
<keyword evidence="2 6" id="KW-1003">Cell membrane</keyword>
<gene>
    <name evidence="8" type="ORF">D9X91_00935</name>
</gene>
<feature type="transmembrane region" description="Helical" evidence="6">
    <location>
        <begin position="6"/>
        <end position="25"/>
    </location>
</feature>
<keyword evidence="4 6" id="KW-1133">Transmembrane helix</keyword>
<comment type="caution">
    <text evidence="6">Lacks conserved residue(s) required for the propagation of feature annotation.</text>
</comment>
<dbReference type="EMBL" id="RCVZ01000001">
    <property type="protein sequence ID" value="RLQ98315.1"/>
    <property type="molecule type" value="Genomic_DNA"/>
</dbReference>
<dbReference type="PANTHER" id="PTHR12677">
    <property type="entry name" value="GOLGI APPARATUS MEMBRANE PROTEIN TVP38-RELATED"/>
    <property type="match status" value="1"/>
</dbReference>
<accession>A0A3L7K6U8</accession>
<dbReference type="InterPro" id="IPR032816">
    <property type="entry name" value="VTT_dom"/>
</dbReference>
<comment type="similarity">
    <text evidence="6">Belongs to the TVP38/TMEM64 family.</text>
</comment>
<evidence type="ECO:0000256" key="5">
    <source>
        <dbReference type="ARBA" id="ARBA00023136"/>
    </source>
</evidence>
<feature type="transmembrane region" description="Helical" evidence="6">
    <location>
        <begin position="32"/>
        <end position="49"/>
    </location>
</feature>
<dbReference type="PANTHER" id="PTHR12677:SF49">
    <property type="entry name" value="TVP38_TMEM64 FAMILY MEMBRANE PROTEIN"/>
    <property type="match status" value="1"/>
</dbReference>
<evidence type="ECO:0000256" key="2">
    <source>
        <dbReference type="ARBA" id="ARBA00022475"/>
    </source>
</evidence>
<keyword evidence="3 6" id="KW-0812">Transmembrane</keyword>
<evidence type="ECO:0000313" key="9">
    <source>
        <dbReference type="Proteomes" id="UP000276770"/>
    </source>
</evidence>
<proteinExistence type="inferred from homology"/>
<organism evidence="8 9">
    <name type="scientific">Falsibacillus albus</name>
    <dbReference type="NCBI Taxonomy" id="2478915"/>
    <lineage>
        <taxon>Bacteria</taxon>
        <taxon>Bacillati</taxon>
        <taxon>Bacillota</taxon>
        <taxon>Bacilli</taxon>
        <taxon>Bacillales</taxon>
        <taxon>Bacillaceae</taxon>
        <taxon>Falsibacillus</taxon>
    </lineage>
</organism>
<evidence type="ECO:0000259" key="7">
    <source>
        <dbReference type="Pfam" id="PF09335"/>
    </source>
</evidence>
<evidence type="ECO:0000256" key="6">
    <source>
        <dbReference type="RuleBase" id="RU366058"/>
    </source>
</evidence>
<name>A0A3L7K6U8_9BACI</name>
<dbReference type="Proteomes" id="UP000276770">
    <property type="component" value="Unassembled WGS sequence"/>
</dbReference>
<dbReference type="AlphaFoldDB" id="A0A3L7K6U8"/>
<protein>
    <recommendedName>
        <fullName evidence="6">TVP38/TMEM64 family membrane protein</fullName>
    </recommendedName>
</protein>
<keyword evidence="9" id="KW-1185">Reference proteome</keyword>
<keyword evidence="5 6" id="KW-0472">Membrane</keyword>
<evidence type="ECO:0000256" key="4">
    <source>
        <dbReference type="ARBA" id="ARBA00022989"/>
    </source>
</evidence>
<sequence length="190" mass="22204">MNEKLALLFSFVESGGIFAPVIFILFHILRQFLFIPVAVVCMAGGILFGSLLGTIYSLIGLFLLSCLFYFCIHKMPRTYKKLLQIKQKWFGHHAKLTVGQIAILKMVPFFHYHLLNLCLMERKPNFRDYAKSTFFSNIPLAFFYTVFGEFITRFTPSMVVMILLSMSVLFYLLREKVVTMTWREFFRSES</sequence>
<feature type="domain" description="VTT" evidence="7">
    <location>
        <begin position="35"/>
        <end position="149"/>
    </location>
</feature>
<comment type="caution">
    <text evidence="8">The sequence shown here is derived from an EMBL/GenBank/DDBJ whole genome shotgun (WGS) entry which is preliminary data.</text>
</comment>
<dbReference type="GO" id="GO:0005886">
    <property type="term" value="C:plasma membrane"/>
    <property type="evidence" value="ECO:0007669"/>
    <property type="project" value="UniProtKB-SubCell"/>
</dbReference>
<evidence type="ECO:0000256" key="1">
    <source>
        <dbReference type="ARBA" id="ARBA00004651"/>
    </source>
</evidence>
<evidence type="ECO:0000313" key="8">
    <source>
        <dbReference type="EMBL" id="RLQ98315.1"/>
    </source>
</evidence>
<feature type="transmembrane region" description="Helical" evidence="6">
    <location>
        <begin position="153"/>
        <end position="173"/>
    </location>
</feature>
<comment type="subcellular location">
    <subcellularLocation>
        <location evidence="1 6">Cell membrane</location>
        <topology evidence="1 6">Multi-pass membrane protein</topology>
    </subcellularLocation>
</comment>
<evidence type="ECO:0000256" key="3">
    <source>
        <dbReference type="ARBA" id="ARBA00022692"/>
    </source>
</evidence>
<dbReference type="Pfam" id="PF09335">
    <property type="entry name" value="VTT_dom"/>
    <property type="match status" value="1"/>
</dbReference>